<keyword evidence="8" id="KW-1185">Reference proteome</keyword>
<dbReference type="PANTHER" id="PTHR30231:SF4">
    <property type="entry name" value="PROTEIN NEN2"/>
    <property type="match status" value="1"/>
</dbReference>
<dbReference type="GO" id="GO:0003887">
    <property type="term" value="F:DNA-directed DNA polymerase activity"/>
    <property type="evidence" value="ECO:0007669"/>
    <property type="project" value="UniProtKB-EC"/>
</dbReference>
<dbReference type="Gene3D" id="3.30.420.10">
    <property type="entry name" value="Ribonuclease H-like superfamily/Ribonuclease H"/>
    <property type="match status" value="1"/>
</dbReference>
<dbReference type="PANTHER" id="PTHR30231">
    <property type="entry name" value="DNA POLYMERASE III SUBUNIT EPSILON"/>
    <property type="match status" value="1"/>
</dbReference>
<protein>
    <recommendedName>
        <fullName evidence="1">DNA-directed DNA polymerase</fullName>
        <ecNumber evidence="1">2.7.7.7</ecNumber>
    </recommendedName>
</protein>
<dbReference type="CDD" id="cd06127">
    <property type="entry name" value="DEDDh"/>
    <property type="match status" value="1"/>
</dbReference>
<feature type="domain" description="Exonuclease" evidence="6">
    <location>
        <begin position="47"/>
        <end position="228"/>
    </location>
</feature>
<dbReference type="RefSeq" id="WP_124731056.1">
    <property type="nucleotide sequence ID" value="NZ_CBCSKC010000037.1"/>
</dbReference>
<evidence type="ECO:0000256" key="5">
    <source>
        <dbReference type="ARBA" id="ARBA00049244"/>
    </source>
</evidence>
<dbReference type="SUPFAM" id="SSF53098">
    <property type="entry name" value="Ribonuclease H-like"/>
    <property type="match status" value="1"/>
</dbReference>
<proteinExistence type="predicted"/>
<sequence>MTNFSKQEILNWQAFLELKVQNSKDRRLHDFYHAGTYHNETPLSDIDFVALDFETTGLDSEQNSIISIGLVPFTLQRIFCRKAKQWYLNPQDKLQENSIIIHGITHSDLQGAPDLLLILEQLLDQLAGKVVVVHYRHIERDFLNHTLRLLINEGIVFPVIDTMQIEANLHRAESQSLFNFFKRKRPHSIRLANSRERYNLPAYAPHDALTDAIATAELLQAQIKYHFSPDTAIKNLWL</sequence>
<dbReference type="EMBL" id="CP034015">
    <property type="protein sequence ID" value="AZG73507.1"/>
    <property type="molecule type" value="Genomic_DNA"/>
</dbReference>
<keyword evidence="3" id="KW-0378">Hydrolase</keyword>
<accession>A0A3G8LVH9</accession>
<evidence type="ECO:0000313" key="8">
    <source>
        <dbReference type="Proteomes" id="UP000278035"/>
    </source>
</evidence>
<keyword evidence="4 7" id="KW-0269">Exonuclease</keyword>
<dbReference type="SMART" id="SM00479">
    <property type="entry name" value="EXOIII"/>
    <property type="match status" value="1"/>
</dbReference>
<dbReference type="InterPro" id="IPR006054">
    <property type="entry name" value="DnaQ"/>
</dbReference>
<dbReference type="GO" id="GO:0006260">
    <property type="term" value="P:DNA replication"/>
    <property type="evidence" value="ECO:0007669"/>
    <property type="project" value="InterPro"/>
</dbReference>
<reference evidence="8" key="1">
    <citation type="submission" date="2018-11" db="EMBL/GenBank/DDBJ databases">
        <title>Shewanella sp. M2.</title>
        <authorList>
            <person name="Hwang Y.J."/>
            <person name="Hwang C.Y."/>
        </authorList>
    </citation>
    <scope>NUCLEOTIDE SEQUENCE [LARGE SCALE GENOMIC DNA]</scope>
    <source>
        <strain evidence="8">LMG 19866</strain>
    </source>
</reference>
<keyword evidence="2" id="KW-0540">Nuclease</keyword>
<dbReference type="NCBIfam" id="TIGR00573">
    <property type="entry name" value="dnaq"/>
    <property type="match status" value="1"/>
</dbReference>
<dbReference type="GO" id="GO:0003677">
    <property type="term" value="F:DNA binding"/>
    <property type="evidence" value="ECO:0007669"/>
    <property type="project" value="InterPro"/>
</dbReference>
<comment type="catalytic activity">
    <reaction evidence="5">
        <text>DNA(n) + a 2'-deoxyribonucleoside 5'-triphosphate = DNA(n+1) + diphosphate</text>
        <dbReference type="Rhea" id="RHEA:22508"/>
        <dbReference type="Rhea" id="RHEA-COMP:17339"/>
        <dbReference type="Rhea" id="RHEA-COMP:17340"/>
        <dbReference type="ChEBI" id="CHEBI:33019"/>
        <dbReference type="ChEBI" id="CHEBI:61560"/>
        <dbReference type="ChEBI" id="CHEBI:173112"/>
        <dbReference type="EC" id="2.7.7.7"/>
    </reaction>
</comment>
<dbReference type="KEGG" id="slj:EGC82_12490"/>
<evidence type="ECO:0000256" key="1">
    <source>
        <dbReference type="ARBA" id="ARBA00012417"/>
    </source>
</evidence>
<evidence type="ECO:0000256" key="3">
    <source>
        <dbReference type="ARBA" id="ARBA00022801"/>
    </source>
</evidence>
<dbReference type="GO" id="GO:0008408">
    <property type="term" value="F:3'-5' exonuclease activity"/>
    <property type="evidence" value="ECO:0007669"/>
    <property type="project" value="TreeGrafter"/>
</dbReference>
<dbReference type="GO" id="GO:0005829">
    <property type="term" value="C:cytosol"/>
    <property type="evidence" value="ECO:0007669"/>
    <property type="project" value="TreeGrafter"/>
</dbReference>
<dbReference type="AlphaFoldDB" id="A0A3G8LVH9"/>
<evidence type="ECO:0000256" key="4">
    <source>
        <dbReference type="ARBA" id="ARBA00022839"/>
    </source>
</evidence>
<dbReference type="OrthoDB" id="5497329at2"/>
<dbReference type="Pfam" id="PF00929">
    <property type="entry name" value="RNase_T"/>
    <property type="match status" value="1"/>
</dbReference>
<organism evidence="7 8">
    <name type="scientific">Shewanella livingstonensis</name>
    <dbReference type="NCBI Taxonomy" id="150120"/>
    <lineage>
        <taxon>Bacteria</taxon>
        <taxon>Pseudomonadati</taxon>
        <taxon>Pseudomonadota</taxon>
        <taxon>Gammaproteobacteria</taxon>
        <taxon>Alteromonadales</taxon>
        <taxon>Shewanellaceae</taxon>
        <taxon>Shewanella</taxon>
    </lineage>
</organism>
<dbReference type="InterPro" id="IPR036397">
    <property type="entry name" value="RNaseH_sf"/>
</dbReference>
<dbReference type="NCBIfam" id="NF006602">
    <property type="entry name" value="PRK09146.1"/>
    <property type="match status" value="1"/>
</dbReference>
<dbReference type="InterPro" id="IPR013520">
    <property type="entry name" value="Ribonucl_H"/>
</dbReference>
<evidence type="ECO:0000259" key="6">
    <source>
        <dbReference type="SMART" id="SM00479"/>
    </source>
</evidence>
<dbReference type="EC" id="2.7.7.7" evidence="1"/>
<name>A0A3G8LVH9_9GAMM</name>
<evidence type="ECO:0000313" key="7">
    <source>
        <dbReference type="EMBL" id="AZG73507.1"/>
    </source>
</evidence>
<dbReference type="InterPro" id="IPR012337">
    <property type="entry name" value="RNaseH-like_sf"/>
</dbReference>
<gene>
    <name evidence="7" type="ORF">EGC82_12490</name>
</gene>
<evidence type="ECO:0000256" key="2">
    <source>
        <dbReference type="ARBA" id="ARBA00022722"/>
    </source>
</evidence>
<dbReference type="Proteomes" id="UP000278035">
    <property type="component" value="Chromosome"/>
</dbReference>